<dbReference type="AlphaFoldDB" id="A0A523BDN1"/>
<proteinExistence type="inferred from homology"/>
<dbReference type="PIRSF" id="PIRSF000485">
    <property type="entry name" value="Amd_phspho_trans"/>
    <property type="match status" value="1"/>
</dbReference>
<dbReference type="InterPro" id="IPR017932">
    <property type="entry name" value="GATase_2_dom"/>
</dbReference>
<name>A0A523BDN1_9CREN</name>
<dbReference type="InterPro" id="IPR029057">
    <property type="entry name" value="PRTase-like"/>
</dbReference>
<feature type="binding site" evidence="10">
    <location>
        <position position="223"/>
    </location>
    <ligand>
        <name>[4Fe-4S] cluster</name>
        <dbReference type="ChEBI" id="CHEBI:49883"/>
    </ligand>
</feature>
<feature type="binding site" evidence="9">
    <location>
        <position position="332"/>
    </location>
    <ligand>
        <name>Mg(2+)</name>
        <dbReference type="ChEBI" id="CHEBI:18420"/>
    </ligand>
</feature>
<dbReference type="PANTHER" id="PTHR11907">
    <property type="entry name" value="AMIDOPHOSPHORIBOSYLTRANSFERASE"/>
    <property type="match status" value="1"/>
</dbReference>
<dbReference type="GO" id="GO:0004044">
    <property type="term" value="F:amidophosphoribosyltransferase activity"/>
    <property type="evidence" value="ECO:0007669"/>
    <property type="project" value="UniProtKB-EC"/>
</dbReference>
<dbReference type="InterPro" id="IPR029055">
    <property type="entry name" value="Ntn_hydrolases_N"/>
</dbReference>
<reference evidence="12 13" key="1">
    <citation type="journal article" date="2019" name="Nat. Microbiol.">
        <title>Expanding anaerobic alkane metabolism in the domain of Archaea.</title>
        <authorList>
            <person name="Wang Y."/>
            <person name="Wegener G."/>
            <person name="Hou J."/>
            <person name="Wang F."/>
            <person name="Xiao X."/>
        </authorList>
    </citation>
    <scope>NUCLEOTIDE SEQUENCE [LARGE SCALE GENOMIC DNA]</scope>
    <source>
        <strain evidence="12">WYZ-LMO10</strain>
    </source>
</reference>
<dbReference type="GO" id="GO:0006189">
    <property type="term" value="P:'de novo' IMP biosynthetic process"/>
    <property type="evidence" value="ECO:0007669"/>
    <property type="project" value="UniProtKB-UniPathway"/>
</dbReference>
<evidence type="ECO:0000259" key="11">
    <source>
        <dbReference type="PROSITE" id="PS51278"/>
    </source>
</evidence>
<comment type="similarity">
    <text evidence="2 8">In the C-terminal section; belongs to the purine/pyrimidine phosphoribosyltransferase family.</text>
</comment>
<protein>
    <recommendedName>
        <fullName evidence="3 8">Amidophosphoribosyltransferase</fullName>
        <shortName evidence="8">ATase</shortName>
        <ecNumber evidence="3 8">2.4.2.14</ecNumber>
    </recommendedName>
    <alternativeName>
        <fullName evidence="8">Glutamine phosphoribosylpyrophosphate amidotransferase</fullName>
    </alternativeName>
</protein>
<dbReference type="Gene3D" id="3.40.50.2020">
    <property type="match status" value="1"/>
</dbReference>
<dbReference type="Gene3D" id="3.60.20.10">
    <property type="entry name" value="Glutamine Phosphoribosylpyrophosphate, subunit 1, domain 1"/>
    <property type="match status" value="1"/>
</dbReference>
<sequence>MAGILGIYLFDERWDVYNFGVFGLMALQHRGQETVGLEVFGKSRGKVEGEGLVDQVLVNNKTAGHICLGAVSPYPASNGEIQPIRLSENVSLAIDGKILRIDGYQWDPTLSYEGNLRRALEGDSVEEIQEFFSRCRGGFSYIALNGKPEMVAGRGDLGVKPLVLGKMGFEGGIVSSESCVMDIIGERVPISPAENIEPGEVRIFTPLSAHAERLRNCSRRAYCSFEYVYLARPDSYINEIPVYRVRRKIGEVLAEEGRVEADVVIGVPETAVPFAMAYSNSTGIPVEKGFELTGRRVRSAMKPNQIERLKGVQLKLNVISEAVRGKRVVLIDDSVVRGNTLANIVYLMKEKGAKEIHVRIGSPHIVSHCPFGVEVPPEDELIGRHLPEEKIAEVVGADSFRYLSIDGLVEATGLKFDDLCLGCFNGNYPEV</sequence>
<feature type="domain" description="Glutamine amidotransferase type-2" evidence="11">
    <location>
        <begin position="2"/>
        <end position="207"/>
    </location>
</feature>
<dbReference type="Pfam" id="PF00156">
    <property type="entry name" value="Pribosyltran"/>
    <property type="match status" value="1"/>
</dbReference>
<dbReference type="GO" id="GO:0051536">
    <property type="term" value="F:iron-sulfur cluster binding"/>
    <property type="evidence" value="ECO:0007669"/>
    <property type="project" value="UniProtKB-KW"/>
</dbReference>
<evidence type="ECO:0000256" key="3">
    <source>
        <dbReference type="ARBA" id="ARBA00011941"/>
    </source>
</evidence>
<keyword evidence="4 8" id="KW-0328">Glycosyltransferase</keyword>
<dbReference type="InterPro" id="IPR005854">
    <property type="entry name" value="PurF"/>
</dbReference>
<comment type="pathway">
    <text evidence="1 8">Purine metabolism; IMP biosynthesis via de novo pathway; N(1)-(5-phospho-D-ribosyl)glycinamide from 5-phospho-alpha-D-ribose 1-diphosphate: step 1/2.</text>
</comment>
<dbReference type="EC" id="2.4.2.14" evidence="3 8"/>
<organism evidence="12 13">
    <name type="scientific">Thermoproteota archaeon</name>
    <dbReference type="NCBI Taxonomy" id="2056631"/>
    <lineage>
        <taxon>Archaea</taxon>
        <taxon>Thermoproteota</taxon>
    </lineage>
</organism>
<evidence type="ECO:0000256" key="10">
    <source>
        <dbReference type="PIRSR" id="PIRSR000485-3"/>
    </source>
</evidence>
<evidence type="ECO:0000256" key="8">
    <source>
        <dbReference type="PIRNR" id="PIRNR000485"/>
    </source>
</evidence>
<evidence type="ECO:0000313" key="12">
    <source>
        <dbReference type="EMBL" id="TDA39053.1"/>
    </source>
</evidence>
<dbReference type="PROSITE" id="PS51278">
    <property type="entry name" value="GATASE_TYPE_2"/>
    <property type="match status" value="1"/>
</dbReference>
<keyword evidence="5 8" id="KW-0808">Transferase</keyword>
<evidence type="ECO:0000313" key="13">
    <source>
        <dbReference type="Proteomes" id="UP000315399"/>
    </source>
</evidence>
<evidence type="ECO:0000256" key="5">
    <source>
        <dbReference type="ARBA" id="ARBA00022679"/>
    </source>
</evidence>
<feature type="binding site" evidence="10">
    <location>
        <position position="369"/>
    </location>
    <ligand>
        <name>[4Fe-4S] cluster</name>
        <dbReference type="ChEBI" id="CHEBI:49883"/>
    </ligand>
</feature>
<feature type="binding site" evidence="9">
    <location>
        <position position="270"/>
    </location>
    <ligand>
        <name>Mg(2+)</name>
        <dbReference type="ChEBI" id="CHEBI:18420"/>
    </ligand>
</feature>
<feature type="binding site" evidence="10">
    <location>
        <position position="420"/>
    </location>
    <ligand>
        <name>[4Fe-4S] cluster</name>
        <dbReference type="ChEBI" id="CHEBI:49883"/>
    </ligand>
</feature>
<dbReference type="CDD" id="cd06223">
    <property type="entry name" value="PRTases_typeI"/>
    <property type="match status" value="1"/>
</dbReference>
<comment type="cofactor">
    <cofactor evidence="9">
        <name>Mg(2+)</name>
        <dbReference type="ChEBI" id="CHEBI:18420"/>
    </cofactor>
    <text evidence="9">Binds 1 Mg(2+) ion per subunit.</text>
</comment>
<feature type="binding site" evidence="10">
    <location>
        <position position="423"/>
    </location>
    <ligand>
        <name>[4Fe-4S] cluster</name>
        <dbReference type="ChEBI" id="CHEBI:49883"/>
    </ligand>
</feature>
<keyword evidence="9" id="KW-0460">Magnesium</keyword>
<evidence type="ECO:0000256" key="2">
    <source>
        <dbReference type="ARBA" id="ARBA00010138"/>
    </source>
</evidence>
<keyword evidence="10" id="KW-0408">Iron</keyword>
<accession>A0A523BDN1</accession>
<dbReference type="GO" id="GO:0046872">
    <property type="term" value="F:metal ion binding"/>
    <property type="evidence" value="ECO:0007669"/>
    <property type="project" value="UniProtKB-KW"/>
</dbReference>
<dbReference type="Proteomes" id="UP000315399">
    <property type="component" value="Unassembled WGS sequence"/>
</dbReference>
<evidence type="ECO:0000256" key="6">
    <source>
        <dbReference type="ARBA" id="ARBA00022755"/>
    </source>
</evidence>
<comment type="caution">
    <text evidence="12">The sequence shown here is derived from an EMBL/GenBank/DDBJ whole genome shotgun (WGS) entry which is preliminary data.</text>
</comment>
<comment type="catalytic activity">
    <reaction evidence="8">
        <text>5-phospho-beta-D-ribosylamine + L-glutamate + diphosphate = 5-phospho-alpha-D-ribose 1-diphosphate + L-glutamine + H2O</text>
        <dbReference type="Rhea" id="RHEA:14905"/>
        <dbReference type="ChEBI" id="CHEBI:15377"/>
        <dbReference type="ChEBI" id="CHEBI:29985"/>
        <dbReference type="ChEBI" id="CHEBI:33019"/>
        <dbReference type="ChEBI" id="CHEBI:58017"/>
        <dbReference type="ChEBI" id="CHEBI:58359"/>
        <dbReference type="ChEBI" id="CHEBI:58681"/>
        <dbReference type="EC" id="2.4.2.14"/>
    </reaction>
</comment>
<dbReference type="GO" id="GO:0009113">
    <property type="term" value="P:purine nucleobase biosynthetic process"/>
    <property type="evidence" value="ECO:0007669"/>
    <property type="project" value="InterPro"/>
</dbReference>
<evidence type="ECO:0000256" key="7">
    <source>
        <dbReference type="ARBA" id="ARBA00022962"/>
    </source>
</evidence>
<keyword evidence="10" id="KW-0411">Iron-sulfur</keyword>
<evidence type="ECO:0000256" key="1">
    <source>
        <dbReference type="ARBA" id="ARBA00005209"/>
    </source>
</evidence>
<dbReference type="SUPFAM" id="SSF53271">
    <property type="entry name" value="PRTase-like"/>
    <property type="match status" value="1"/>
</dbReference>
<keyword evidence="9" id="KW-0479">Metal-binding</keyword>
<keyword evidence="6 8" id="KW-0658">Purine biosynthesis</keyword>
<dbReference type="UniPathway" id="UPA00074">
    <property type="reaction ID" value="UER00124"/>
</dbReference>
<evidence type="ECO:0000256" key="9">
    <source>
        <dbReference type="PIRSR" id="PIRSR000485-2"/>
    </source>
</evidence>
<gene>
    <name evidence="12" type="ORF">DSO08_03185</name>
</gene>
<comment type="cofactor">
    <cofactor evidence="10">
        <name>[4Fe-4S] cluster</name>
        <dbReference type="ChEBI" id="CHEBI:49883"/>
    </cofactor>
    <text evidence="10">Binds 1 [4Fe-4S] cluster per subunit.</text>
</comment>
<keyword evidence="7" id="KW-0315">Glutamine amidotransferase</keyword>
<dbReference type="InterPro" id="IPR000836">
    <property type="entry name" value="PRTase_dom"/>
</dbReference>
<dbReference type="EMBL" id="QNVH01000023">
    <property type="protein sequence ID" value="TDA39053.1"/>
    <property type="molecule type" value="Genomic_DNA"/>
</dbReference>
<feature type="binding site" evidence="9">
    <location>
        <position position="333"/>
    </location>
    <ligand>
        <name>Mg(2+)</name>
        <dbReference type="ChEBI" id="CHEBI:18420"/>
    </ligand>
</feature>
<evidence type="ECO:0000256" key="4">
    <source>
        <dbReference type="ARBA" id="ARBA00022676"/>
    </source>
</evidence>
<dbReference type="SUPFAM" id="SSF56235">
    <property type="entry name" value="N-terminal nucleophile aminohydrolases (Ntn hydrolases)"/>
    <property type="match status" value="1"/>
</dbReference>